<sequence>MPLFLAVVLSLLAALPALPAIAETHATDEVVRFLTNPKFTAQQQALLREIVLDSYFDS</sequence>
<feature type="chain" id="PRO_5045848792" evidence="1">
    <location>
        <begin position="23"/>
        <end position="58"/>
    </location>
</feature>
<accession>A0ABV7TXE6</accession>
<reference evidence="3" key="1">
    <citation type="journal article" date="2019" name="Int. J. Syst. Evol. Microbiol.">
        <title>The Global Catalogue of Microorganisms (GCM) 10K type strain sequencing project: providing services to taxonomists for standard genome sequencing and annotation.</title>
        <authorList>
            <consortium name="The Broad Institute Genomics Platform"/>
            <consortium name="The Broad Institute Genome Sequencing Center for Infectious Disease"/>
            <person name="Wu L."/>
            <person name="Ma J."/>
        </authorList>
    </citation>
    <scope>NUCLEOTIDE SEQUENCE [LARGE SCALE GENOMIC DNA]</scope>
    <source>
        <strain evidence="3">KCTC 42195</strain>
    </source>
</reference>
<dbReference type="Proteomes" id="UP001595636">
    <property type="component" value="Unassembled WGS sequence"/>
</dbReference>
<feature type="signal peptide" evidence="1">
    <location>
        <begin position="1"/>
        <end position="22"/>
    </location>
</feature>
<proteinExistence type="predicted"/>
<evidence type="ECO:0000256" key="1">
    <source>
        <dbReference type="SAM" id="SignalP"/>
    </source>
</evidence>
<name>A0ABV7TXE6_9NEIS</name>
<keyword evidence="3" id="KW-1185">Reference proteome</keyword>
<evidence type="ECO:0000313" key="2">
    <source>
        <dbReference type="EMBL" id="MFC3627443.1"/>
    </source>
</evidence>
<comment type="caution">
    <text evidence="2">The sequence shown here is derived from an EMBL/GenBank/DDBJ whole genome shotgun (WGS) entry which is preliminary data.</text>
</comment>
<keyword evidence="1" id="KW-0732">Signal</keyword>
<protein>
    <submittedName>
        <fullName evidence="2">Uncharacterized protein</fullName>
    </submittedName>
</protein>
<dbReference type="RefSeq" id="WP_390281091.1">
    <property type="nucleotide sequence ID" value="NZ_JBHRYH010000045.1"/>
</dbReference>
<evidence type="ECO:0000313" key="3">
    <source>
        <dbReference type="Proteomes" id="UP001595636"/>
    </source>
</evidence>
<gene>
    <name evidence="2" type="ORF">ACFOKJ_15090</name>
</gene>
<organism evidence="2 3">
    <name type="scientific">Vogesella amnigena</name>
    <dbReference type="NCBI Taxonomy" id="1507449"/>
    <lineage>
        <taxon>Bacteria</taxon>
        <taxon>Pseudomonadati</taxon>
        <taxon>Pseudomonadota</taxon>
        <taxon>Betaproteobacteria</taxon>
        <taxon>Neisseriales</taxon>
        <taxon>Chromobacteriaceae</taxon>
        <taxon>Vogesella</taxon>
    </lineage>
</organism>
<dbReference type="EMBL" id="JBHRYH010000045">
    <property type="protein sequence ID" value="MFC3627443.1"/>
    <property type="molecule type" value="Genomic_DNA"/>
</dbReference>